<reference evidence="1" key="1">
    <citation type="journal article" date="2015" name="Nature">
        <title>Complex archaea that bridge the gap between prokaryotes and eukaryotes.</title>
        <authorList>
            <person name="Spang A."/>
            <person name="Saw J.H."/>
            <person name="Jorgensen S.L."/>
            <person name="Zaremba-Niedzwiedzka K."/>
            <person name="Martijn J."/>
            <person name="Lind A.E."/>
            <person name="van Eijk R."/>
            <person name="Schleper C."/>
            <person name="Guy L."/>
            <person name="Ettema T.J."/>
        </authorList>
    </citation>
    <scope>NUCLEOTIDE SEQUENCE</scope>
</reference>
<accession>A0A0F9R4R4</accession>
<dbReference type="EMBL" id="LAZR01004033">
    <property type="protein sequence ID" value="KKN12433.1"/>
    <property type="molecule type" value="Genomic_DNA"/>
</dbReference>
<evidence type="ECO:0000313" key="1">
    <source>
        <dbReference type="EMBL" id="KKN12433.1"/>
    </source>
</evidence>
<comment type="caution">
    <text evidence="1">The sequence shown here is derived from an EMBL/GenBank/DDBJ whole genome shotgun (WGS) entry which is preliminary data.</text>
</comment>
<sequence length="97" mass="10935">MSKKKTFFIFSLVLIIGICTTTLNAKTSNPEHIDLYYDDTTSTLSVYIIHGATDPDKHYINHIIIQIGDVVNEHDFIITGTTVADATYSIQDHYDIN</sequence>
<organism evidence="1">
    <name type="scientific">marine sediment metagenome</name>
    <dbReference type="NCBI Taxonomy" id="412755"/>
    <lineage>
        <taxon>unclassified sequences</taxon>
        <taxon>metagenomes</taxon>
        <taxon>ecological metagenomes</taxon>
    </lineage>
</organism>
<gene>
    <name evidence="1" type="ORF">LCGC14_1016570</name>
</gene>
<protein>
    <submittedName>
        <fullName evidence="1">Uncharacterized protein</fullName>
    </submittedName>
</protein>
<name>A0A0F9R4R4_9ZZZZ</name>
<proteinExistence type="predicted"/>
<dbReference type="AlphaFoldDB" id="A0A0F9R4R4"/>